<dbReference type="Gene3D" id="2.40.10.10">
    <property type="entry name" value="Trypsin-like serine proteases"/>
    <property type="match status" value="2"/>
</dbReference>
<dbReference type="PANTHER" id="PTHR24276:SF98">
    <property type="entry name" value="FI18310P1-RELATED"/>
    <property type="match status" value="1"/>
</dbReference>
<dbReference type="SMART" id="SM00020">
    <property type="entry name" value="Tryp_SPc"/>
    <property type="match status" value="1"/>
</dbReference>
<sequence length="234" mass="24506">MQRKITRRILAVIASATGILAGQATVAPAHAIVGGAWAGKTRHTVQVDVVKLNGTTTRCSGILVDDSWVLTAGHCLWATEPSKVTVHVGSLQLNAGYQRGLKGYTGWNKADVALMELDAPVPLGWAPFPAADHYVDTGTNLAASGWGQTAAGQWPAKLAVCTVRVGRYLENNEHIVHMDVARGDGIQSNGDSGGPIVDAAGVPHAMTISGDNSTVARAVSLADSDLQNWIVSRI</sequence>
<dbReference type="GO" id="GO:0006508">
    <property type="term" value="P:proteolysis"/>
    <property type="evidence" value="ECO:0007669"/>
    <property type="project" value="InterPro"/>
</dbReference>
<dbReference type="InterPro" id="IPR050430">
    <property type="entry name" value="Peptidase_S1"/>
</dbReference>
<dbReference type="AlphaFoldDB" id="A0A101R5R0"/>
<keyword evidence="3" id="KW-0732">Signal</keyword>
<dbReference type="Proteomes" id="UP000053271">
    <property type="component" value="Unassembled WGS sequence"/>
</dbReference>
<accession>A0A101R5R0</accession>
<feature type="signal peptide" evidence="3">
    <location>
        <begin position="1"/>
        <end position="31"/>
    </location>
</feature>
<dbReference type="Pfam" id="PF00089">
    <property type="entry name" value="Trypsin"/>
    <property type="match status" value="1"/>
</dbReference>
<proteinExistence type="inferred from homology"/>
<dbReference type="PROSITE" id="PS50240">
    <property type="entry name" value="TRYPSIN_DOM"/>
    <property type="match status" value="1"/>
</dbReference>
<comment type="similarity">
    <text evidence="1">Belongs to the peptidase S1 family.</text>
</comment>
<name>A0A101R5R0_9ACTN</name>
<dbReference type="InterPro" id="IPR001254">
    <property type="entry name" value="Trypsin_dom"/>
</dbReference>
<dbReference type="InterPro" id="IPR001314">
    <property type="entry name" value="Peptidase_S1A"/>
</dbReference>
<dbReference type="InterPro" id="IPR018114">
    <property type="entry name" value="TRYPSIN_HIS"/>
</dbReference>
<dbReference type="PANTHER" id="PTHR24276">
    <property type="entry name" value="POLYSERASE-RELATED"/>
    <property type="match status" value="1"/>
</dbReference>
<evidence type="ECO:0000256" key="2">
    <source>
        <dbReference type="ARBA" id="ARBA00023157"/>
    </source>
</evidence>
<dbReference type="GeneID" id="91423264"/>
<dbReference type="InterPro" id="IPR043504">
    <property type="entry name" value="Peptidase_S1_PA_chymotrypsin"/>
</dbReference>
<comment type="caution">
    <text evidence="5">The sequence shown here is derived from an EMBL/GenBank/DDBJ whole genome shotgun (WGS) entry which is preliminary data.</text>
</comment>
<feature type="chain" id="PRO_5038967889" description="Peptidase S1 domain-containing protein" evidence="3">
    <location>
        <begin position="32"/>
        <end position="234"/>
    </location>
</feature>
<evidence type="ECO:0000256" key="1">
    <source>
        <dbReference type="ARBA" id="ARBA00007664"/>
    </source>
</evidence>
<dbReference type="InterPro" id="IPR009003">
    <property type="entry name" value="Peptidase_S1_PA"/>
</dbReference>
<dbReference type="RefSeq" id="WP_067227773.1">
    <property type="nucleotide sequence ID" value="NZ_KQ948549.1"/>
</dbReference>
<reference evidence="5 6" key="1">
    <citation type="submission" date="2015-10" db="EMBL/GenBank/DDBJ databases">
        <title>Draft genome sequence of Streptomyces longwoodensis DSM 41677, type strain for the species Streptomyces longwoodensis.</title>
        <authorList>
            <person name="Ruckert C."/>
            <person name="Winkler A."/>
            <person name="Kalinowski J."/>
            <person name="Kampfer P."/>
            <person name="Glaeser S."/>
        </authorList>
    </citation>
    <scope>NUCLEOTIDE SEQUENCE [LARGE SCALE GENOMIC DNA]</scope>
    <source>
        <strain evidence="5 6">DSM 41677</strain>
    </source>
</reference>
<keyword evidence="6" id="KW-1185">Reference proteome</keyword>
<protein>
    <recommendedName>
        <fullName evidence="4">Peptidase S1 domain-containing protein</fullName>
    </recommendedName>
</protein>
<dbReference type="STRING" id="68231.AQJ30_01305"/>
<dbReference type="PRINTS" id="PR00722">
    <property type="entry name" value="CHYMOTRYPSIN"/>
</dbReference>
<dbReference type="EMBL" id="LMWS01000001">
    <property type="protein sequence ID" value="KUN42036.1"/>
    <property type="molecule type" value="Genomic_DNA"/>
</dbReference>
<keyword evidence="2" id="KW-1015">Disulfide bond</keyword>
<gene>
    <name evidence="5" type="ORF">AQJ30_01305</name>
</gene>
<evidence type="ECO:0000313" key="6">
    <source>
        <dbReference type="Proteomes" id="UP000053271"/>
    </source>
</evidence>
<organism evidence="5 6">
    <name type="scientific">Streptomyces longwoodensis</name>
    <dbReference type="NCBI Taxonomy" id="68231"/>
    <lineage>
        <taxon>Bacteria</taxon>
        <taxon>Bacillati</taxon>
        <taxon>Actinomycetota</taxon>
        <taxon>Actinomycetes</taxon>
        <taxon>Kitasatosporales</taxon>
        <taxon>Streptomycetaceae</taxon>
        <taxon>Streptomyces</taxon>
    </lineage>
</organism>
<dbReference type="SUPFAM" id="SSF50494">
    <property type="entry name" value="Trypsin-like serine proteases"/>
    <property type="match status" value="1"/>
</dbReference>
<evidence type="ECO:0000259" key="4">
    <source>
        <dbReference type="PROSITE" id="PS50240"/>
    </source>
</evidence>
<evidence type="ECO:0000256" key="3">
    <source>
        <dbReference type="SAM" id="SignalP"/>
    </source>
</evidence>
<evidence type="ECO:0000313" key="5">
    <source>
        <dbReference type="EMBL" id="KUN42036.1"/>
    </source>
</evidence>
<feature type="domain" description="Peptidase S1" evidence="4">
    <location>
        <begin position="32"/>
        <end position="234"/>
    </location>
</feature>
<dbReference type="PROSITE" id="PS00134">
    <property type="entry name" value="TRYPSIN_HIS"/>
    <property type="match status" value="1"/>
</dbReference>
<dbReference type="GO" id="GO:0004252">
    <property type="term" value="F:serine-type endopeptidase activity"/>
    <property type="evidence" value="ECO:0007669"/>
    <property type="project" value="InterPro"/>
</dbReference>